<proteinExistence type="predicted"/>
<evidence type="ECO:0000256" key="1">
    <source>
        <dbReference type="ARBA" id="ARBA00001966"/>
    </source>
</evidence>
<dbReference type="PANTHER" id="PTHR21339">
    <property type="entry name" value="RADICAL S-ADENOSYL METHIONINE DOMAIN-CONTAINING PROTEIN 2"/>
    <property type="match status" value="1"/>
</dbReference>
<keyword evidence="2" id="KW-0004">4Fe-4S</keyword>
<comment type="caution">
    <text evidence="3">The sequence shown here is derived from an EMBL/GenBank/DDBJ whole genome shotgun (WGS) entry which is preliminary data.</text>
</comment>
<name>A0A0F9FGC1_9ZZZZ</name>
<reference evidence="3" key="1">
    <citation type="journal article" date="2015" name="Nature">
        <title>Complex archaea that bridge the gap between prokaryotes and eukaryotes.</title>
        <authorList>
            <person name="Spang A."/>
            <person name="Saw J.H."/>
            <person name="Jorgensen S.L."/>
            <person name="Zaremba-Niedzwiedzka K."/>
            <person name="Martijn J."/>
            <person name="Lind A.E."/>
            <person name="van Eijk R."/>
            <person name="Schleper C."/>
            <person name="Guy L."/>
            <person name="Ettema T.J."/>
        </authorList>
    </citation>
    <scope>NUCLEOTIDE SEQUENCE</scope>
</reference>
<dbReference type="AlphaFoldDB" id="A0A0F9FGC1"/>
<keyword evidence="2" id="KW-0408">Iron</keyword>
<dbReference type="InterPro" id="IPR051196">
    <property type="entry name" value="RSAD2/Viperin_antiviral"/>
</dbReference>
<evidence type="ECO:0000313" key="3">
    <source>
        <dbReference type="EMBL" id="KKL85434.1"/>
    </source>
</evidence>
<evidence type="ECO:0000256" key="2">
    <source>
        <dbReference type="ARBA" id="ARBA00022485"/>
    </source>
</evidence>
<comment type="cofactor">
    <cofactor evidence="1">
        <name>[4Fe-4S] cluster</name>
        <dbReference type="ChEBI" id="CHEBI:49883"/>
    </cofactor>
</comment>
<sequence length="75" mass="8918">MDFIRRHEKFNPIAEDNDSMLESYIMVYPVGRFYQNSGKIYKYSKPILEVGVLRAFNQVVYNHTKFIERGGVYAY</sequence>
<keyword evidence="2" id="KW-0479">Metal-binding</keyword>
<organism evidence="3">
    <name type="scientific">marine sediment metagenome</name>
    <dbReference type="NCBI Taxonomy" id="412755"/>
    <lineage>
        <taxon>unclassified sequences</taxon>
        <taxon>metagenomes</taxon>
        <taxon>ecological metagenomes</taxon>
    </lineage>
</organism>
<dbReference type="GO" id="GO:0051539">
    <property type="term" value="F:4 iron, 4 sulfur cluster binding"/>
    <property type="evidence" value="ECO:0007669"/>
    <property type="project" value="UniProtKB-KW"/>
</dbReference>
<protein>
    <submittedName>
        <fullName evidence="3">Uncharacterized protein</fullName>
    </submittedName>
</protein>
<keyword evidence="2" id="KW-0411">Iron-sulfur</keyword>
<accession>A0A0F9FGC1</accession>
<dbReference type="PANTHER" id="PTHR21339:SF0">
    <property type="entry name" value="S-ADENOSYLMETHIONINE-DEPENDENT NUCLEOTIDE DEHYDRATASE RSAD2"/>
    <property type="match status" value="1"/>
</dbReference>
<dbReference type="EMBL" id="LAZR01021406">
    <property type="protein sequence ID" value="KKL85434.1"/>
    <property type="molecule type" value="Genomic_DNA"/>
</dbReference>
<gene>
    <name evidence="3" type="ORF">LCGC14_1954760</name>
</gene>